<dbReference type="InterPro" id="IPR052188">
    <property type="entry name" value="Ni-pincer_cofactor_biosynth"/>
</dbReference>
<proteinExistence type="predicted"/>
<dbReference type="Gene3D" id="3.40.50.620">
    <property type="entry name" value="HUPs"/>
    <property type="match status" value="1"/>
</dbReference>
<evidence type="ECO:0000313" key="2">
    <source>
        <dbReference type="EMBL" id="RMC35661.1"/>
    </source>
</evidence>
<dbReference type="GO" id="GO:0016787">
    <property type="term" value="F:hydrolase activity"/>
    <property type="evidence" value="ECO:0007669"/>
    <property type="project" value="UniProtKB-KW"/>
</dbReference>
<evidence type="ECO:0000256" key="1">
    <source>
        <dbReference type="PIRSR" id="PIRSR006661-1"/>
    </source>
</evidence>
<dbReference type="PIRSF" id="PIRSF006661">
    <property type="entry name" value="PP-lp_UCP006661"/>
    <property type="match status" value="1"/>
</dbReference>
<dbReference type="InterPro" id="IPR014729">
    <property type="entry name" value="Rossmann-like_a/b/a_fold"/>
</dbReference>
<dbReference type="EMBL" id="QOKZ01000003">
    <property type="protein sequence ID" value="RMC35661.1"/>
    <property type="molecule type" value="Genomic_DNA"/>
</dbReference>
<evidence type="ECO:0000313" key="3">
    <source>
        <dbReference type="Proteomes" id="UP000273516"/>
    </source>
</evidence>
<sequence length="267" mass="28343">MTLPARLAETLRQPATLVIAVSGGVDSLCLSAVAAIARRGMDLTLCHAVSPAVPKAATTRVRAFAASRDLALKIVDAGEFADGRYRANPVNRCYFCKSNLYGMLTRLGAGSAVAAGTNLDDLGDYRPGLQAAKEHGILHPFVEARMDKADIRALARVLDLGDIADLPASPCLASRVETGLRVEPAELAMIDAVETALRASLGEITLRCRRLRTGLAIEIDQALLEQFDADRLAELTALARKASSPLGGGDLAITLRPYRRGSAFLHA</sequence>
<dbReference type="PANTHER" id="PTHR43169:SF2">
    <property type="entry name" value="NAD_GMP SYNTHASE DOMAIN-CONTAINING PROTEIN"/>
    <property type="match status" value="1"/>
</dbReference>
<accession>A0A3M0MDF4</accession>
<dbReference type="AlphaFoldDB" id="A0A3M0MDF4"/>
<dbReference type="InterPro" id="IPR005232">
    <property type="entry name" value="LarE"/>
</dbReference>
<feature type="active site" description="Nucleophile and sulfur donor" evidence="1">
    <location>
        <position position="171"/>
    </location>
</feature>
<dbReference type="GO" id="GO:0016783">
    <property type="term" value="F:sulfurtransferase activity"/>
    <property type="evidence" value="ECO:0007669"/>
    <property type="project" value="InterPro"/>
</dbReference>
<dbReference type="Proteomes" id="UP000273516">
    <property type="component" value="Unassembled WGS sequence"/>
</dbReference>
<dbReference type="RefSeq" id="WP_122112285.1">
    <property type="nucleotide sequence ID" value="NZ_QOKZ01000003.1"/>
</dbReference>
<name>A0A3M0MDF4_9RHOB</name>
<keyword evidence="2" id="KW-0378">Hydrolase</keyword>
<dbReference type="OrthoDB" id="9776919at2"/>
<comment type="caution">
    <text evidence="2">The sequence shown here is derived from an EMBL/GenBank/DDBJ whole genome shotgun (WGS) entry which is preliminary data.</text>
</comment>
<protein>
    <submittedName>
        <fullName evidence="2">Adenine nucleotide alpha hydrolase</fullName>
    </submittedName>
</protein>
<organism evidence="2 3">
    <name type="scientific">Paracoccus alkanivorans</name>
    <dbReference type="NCBI Taxonomy" id="2116655"/>
    <lineage>
        <taxon>Bacteria</taxon>
        <taxon>Pseudomonadati</taxon>
        <taxon>Pseudomonadota</taxon>
        <taxon>Alphaproteobacteria</taxon>
        <taxon>Rhodobacterales</taxon>
        <taxon>Paracoccaceae</taxon>
        <taxon>Paracoccus</taxon>
    </lineage>
</organism>
<dbReference type="PANTHER" id="PTHR43169">
    <property type="entry name" value="EXSB FAMILY PROTEIN"/>
    <property type="match status" value="1"/>
</dbReference>
<keyword evidence="3" id="KW-1185">Reference proteome</keyword>
<dbReference type="SUPFAM" id="SSF52402">
    <property type="entry name" value="Adenine nucleotide alpha hydrolases-like"/>
    <property type="match status" value="1"/>
</dbReference>
<gene>
    <name evidence="2" type="ORF">C9E81_10630</name>
</gene>
<reference evidence="2 3" key="1">
    <citation type="submission" date="2018-07" db="EMBL/GenBank/DDBJ databases">
        <authorList>
            <person name="Zhang Y."/>
            <person name="Wang L."/>
            <person name="Ma S."/>
        </authorList>
    </citation>
    <scope>NUCLEOTIDE SEQUENCE [LARGE SCALE GENOMIC DNA]</scope>
    <source>
        <strain evidence="2 3">4-2</strain>
    </source>
</reference>